<protein>
    <recommendedName>
        <fullName evidence="5">Flavin-dependent monooxygenase</fullName>
    </recommendedName>
    <alternativeName>
        <fullName evidence="5">TetX monooxygenase</fullName>
        <shortName evidence="5">TetX</shortName>
        <ecNumber evidence="5">1.14.13.-</ecNumber>
    </alternativeName>
</protein>
<evidence type="ECO:0000256" key="4">
    <source>
        <dbReference type="ARBA" id="ARBA00023033"/>
    </source>
</evidence>
<feature type="binding site" evidence="5">
    <location>
        <position position="43"/>
    </location>
    <ligand>
        <name>NADPH</name>
        <dbReference type="ChEBI" id="CHEBI:57783"/>
    </ligand>
</feature>
<dbReference type="InterPro" id="IPR043683">
    <property type="entry name" value="TetX_monooxygenase"/>
</dbReference>
<sequence length="376" mass="42699">MVLQHKKVAVIGAGPVGLTFARLLQQSGADISVYERDKDQHTRIKGGTLDIHHDYGQLALEKAGLLDEFYRYSRPTGERSVDQHGTLLLEDYPAEGHLYDRPEIDRNDLRKMLLEHLDPGTVCWDRRLISLEQQSNGTFFLHFENGDTAYADLVVGANGGMSNVRKLVTDAIPQYTGTIVIQGEVRQPDFQCPEFKLLCGSGNMAANAECIFFFSQTKSDGALTYYISFRKPEHWIGESGINFNDRQETILFLSSLFVNWNQVYHELFKATDEYTLLPMRRLHPEHWKPHHNITLIGDAAHVMPPFSGIGVNIGLLDALYLSENLLDESFINIDAAIQAYEEKMFIYASKAQEDGAKAEESVHSEKEFDERLRDKR</sequence>
<proteinExistence type="inferred from homology"/>
<dbReference type="PANTHER" id="PTHR46972:SF1">
    <property type="entry name" value="FAD DEPENDENT OXIDOREDUCTASE DOMAIN-CONTAINING PROTEIN"/>
    <property type="match status" value="1"/>
</dbReference>
<comment type="function">
    <text evidence="5">An FAD-requiring monooxygenase active on some tetracycline antibiotic derivatives, which leads to their inactivation. Hydroxylates carbon 11a of tetracycline and some analogs.</text>
</comment>
<keyword evidence="4 5" id="KW-0503">Monooxygenase</keyword>
<dbReference type="Proteomes" id="UP001225072">
    <property type="component" value="Unassembled WGS sequence"/>
</dbReference>
<comment type="similarity">
    <text evidence="5">Belongs to the aromatic-ring hydroxylase family. TetX subfamily.</text>
</comment>
<dbReference type="EMBL" id="JAUTAL010000001">
    <property type="protein sequence ID" value="MDQ1095863.1"/>
    <property type="molecule type" value="Genomic_DNA"/>
</dbReference>
<comment type="subcellular location">
    <subcellularLocation>
        <location evidence="5">Cytoplasm</location>
    </subcellularLocation>
</comment>
<comment type="caution">
    <text evidence="8">The sequence shown here is derived from an EMBL/GenBank/DDBJ whole genome shotgun (WGS) entry which is preliminary data.</text>
</comment>
<accession>A0ABU0TFM6</accession>
<evidence type="ECO:0000256" key="2">
    <source>
        <dbReference type="ARBA" id="ARBA00022827"/>
    </source>
</evidence>
<evidence type="ECO:0000313" key="9">
    <source>
        <dbReference type="Proteomes" id="UP001225072"/>
    </source>
</evidence>
<comment type="catalytic activity">
    <reaction evidence="5">
        <text>a tetracycline + NADPH + O2 + H(+) = an 11a-hydroxytetracycline + NADP(+) + H2O</text>
        <dbReference type="Rhea" id="RHEA:61444"/>
        <dbReference type="ChEBI" id="CHEBI:15377"/>
        <dbReference type="ChEBI" id="CHEBI:15378"/>
        <dbReference type="ChEBI" id="CHEBI:15379"/>
        <dbReference type="ChEBI" id="CHEBI:57783"/>
        <dbReference type="ChEBI" id="CHEBI:58349"/>
        <dbReference type="ChEBI" id="CHEBI:144644"/>
        <dbReference type="ChEBI" id="CHEBI:144645"/>
    </reaction>
</comment>
<feature type="binding site" evidence="5">
    <location>
        <position position="106"/>
    </location>
    <ligand>
        <name>FAD</name>
        <dbReference type="ChEBI" id="CHEBI:57692"/>
    </ligand>
</feature>
<feature type="binding site" evidence="5">
    <location>
        <position position="50"/>
    </location>
    <ligand>
        <name>FAD</name>
        <dbReference type="ChEBI" id="CHEBI:57692"/>
    </ligand>
</feature>
<keyword evidence="2 5" id="KW-0274">FAD</keyword>
<keyword evidence="9" id="KW-1185">Reference proteome</keyword>
<feature type="domain" description="FAD-binding" evidence="7">
    <location>
        <begin position="7"/>
        <end position="326"/>
    </location>
</feature>
<comment type="domain">
    <text evidence="5">Consists of an N-terminal FAD-binding domain with a Rossman fold and a C-terminal substrate-binding domain.</text>
</comment>
<dbReference type="SUPFAM" id="SSF51905">
    <property type="entry name" value="FAD/NAD(P)-binding domain"/>
    <property type="match status" value="1"/>
</dbReference>
<dbReference type="PRINTS" id="PR00420">
    <property type="entry name" value="RNGMNOXGNASE"/>
</dbReference>
<dbReference type="Gene3D" id="3.50.50.60">
    <property type="entry name" value="FAD/NAD(P)-binding domain"/>
    <property type="match status" value="1"/>
</dbReference>
<organism evidence="8 9">
    <name type="scientific">Chryseobacterium camelliae</name>
    <dbReference type="NCBI Taxonomy" id="1265445"/>
    <lineage>
        <taxon>Bacteria</taxon>
        <taxon>Pseudomonadati</taxon>
        <taxon>Bacteroidota</taxon>
        <taxon>Flavobacteriia</taxon>
        <taxon>Flavobacteriales</taxon>
        <taxon>Weeksellaceae</taxon>
        <taxon>Chryseobacterium group</taxon>
        <taxon>Chryseobacterium</taxon>
    </lineage>
</organism>
<dbReference type="HAMAP" id="MF_00845">
    <property type="entry name" value="TetX_monooxygenase"/>
    <property type="match status" value="1"/>
</dbReference>
<keyword evidence="1 5" id="KW-0285">Flavoprotein</keyword>
<gene>
    <name evidence="8" type="ORF">QE404_001010</name>
</gene>
<evidence type="ECO:0000256" key="6">
    <source>
        <dbReference type="SAM" id="MobiDB-lite"/>
    </source>
</evidence>
<keyword evidence="3 5" id="KW-0560">Oxidoreductase</keyword>
<reference evidence="8 9" key="1">
    <citation type="submission" date="2023-07" db="EMBL/GenBank/DDBJ databases">
        <title>Functional and genomic diversity of the sorghum phyllosphere microbiome.</title>
        <authorList>
            <person name="Shade A."/>
        </authorList>
    </citation>
    <scope>NUCLEOTIDE SEQUENCE [LARGE SCALE GENOMIC DNA]</scope>
    <source>
        <strain evidence="8 9">SORGH_AS_1064</strain>
    </source>
</reference>
<evidence type="ECO:0000256" key="3">
    <source>
        <dbReference type="ARBA" id="ARBA00023002"/>
    </source>
</evidence>
<dbReference type="RefSeq" id="WP_307453736.1">
    <property type="nucleotide sequence ID" value="NZ_JAUTAL010000001.1"/>
</dbReference>
<dbReference type="Pfam" id="PF01494">
    <property type="entry name" value="FAD_binding_3"/>
    <property type="match status" value="1"/>
</dbReference>
<comment type="subunit">
    <text evidence="5">Monomer.</text>
</comment>
<evidence type="ECO:0000256" key="1">
    <source>
        <dbReference type="ARBA" id="ARBA00022630"/>
    </source>
</evidence>
<name>A0ABU0TFM6_9FLAO</name>
<evidence type="ECO:0000256" key="5">
    <source>
        <dbReference type="HAMAP-Rule" id="MF_00845"/>
    </source>
</evidence>
<evidence type="ECO:0000259" key="7">
    <source>
        <dbReference type="Pfam" id="PF01494"/>
    </source>
</evidence>
<comment type="cofactor">
    <cofactor evidence="5">
        <name>FAD</name>
        <dbReference type="ChEBI" id="CHEBI:57692"/>
    </cofactor>
</comment>
<keyword evidence="5" id="KW-0521">NADP</keyword>
<keyword evidence="5" id="KW-0547">Nucleotide-binding</keyword>
<feature type="region of interest" description="Disordered" evidence="6">
    <location>
        <begin position="353"/>
        <end position="376"/>
    </location>
</feature>
<dbReference type="PANTHER" id="PTHR46972">
    <property type="entry name" value="MONOOXYGENASE ASQM-RELATED"/>
    <property type="match status" value="1"/>
</dbReference>
<evidence type="ECO:0000313" key="8">
    <source>
        <dbReference type="EMBL" id="MDQ1095863.1"/>
    </source>
</evidence>
<feature type="binding site" evidence="5">
    <location>
        <position position="298"/>
    </location>
    <ligand>
        <name>FAD</name>
        <dbReference type="ChEBI" id="CHEBI:57692"/>
    </ligand>
</feature>
<dbReference type="InterPro" id="IPR002938">
    <property type="entry name" value="FAD-bd"/>
</dbReference>
<dbReference type="InterPro" id="IPR036188">
    <property type="entry name" value="FAD/NAD-bd_sf"/>
</dbReference>
<dbReference type="EC" id="1.14.13.-" evidence="5"/>
<keyword evidence="5" id="KW-0963">Cytoplasm</keyword>